<dbReference type="InterPro" id="IPR029017">
    <property type="entry name" value="Enolase-like_N"/>
</dbReference>
<dbReference type="GO" id="GO:0043748">
    <property type="term" value="F:O-succinylbenzoate synthase activity"/>
    <property type="evidence" value="ECO:0007669"/>
    <property type="project" value="UniProtKB-EC"/>
</dbReference>
<dbReference type="GeneID" id="57691880"/>
<dbReference type="OrthoDB" id="9774531at2"/>
<sequence length="329" mass="37734">MKFIDIHFYNFSPKFKQPIMTPKTTMTQRKTLVIGLVDEQGKEWFGEANVFETNWYYKETIIDVKHAISQWFCSIKNQTFTRFEEVIAWLDKLNDKPAARATLIMAIYPIFHTLPTFNVPTVQTINGDFNERVLNLNDTARLKLKWSSDILEQVHMIRTIYPDVPMSIDANQTLTEANIPTLNALGKEEIAYIEEPFEDLRLMGDKGMLPPIAIDESATSLERILQLIHTYPISVVVLKPFRLGGIDRALSAMTYLQDKGLKVVIGGMYETALSRYFTALISIHGDFAGDVTPHGYYFEHDLCETSGQLQQGELKFEPPQIDRQLLEPY</sequence>
<evidence type="ECO:0000256" key="3">
    <source>
        <dbReference type="ARBA" id="ARBA00022842"/>
    </source>
</evidence>
<proteinExistence type="predicted"/>
<dbReference type="GO" id="GO:0046872">
    <property type="term" value="F:metal ion binding"/>
    <property type="evidence" value="ECO:0007669"/>
    <property type="project" value="UniProtKB-KW"/>
</dbReference>
<gene>
    <name evidence="8" type="primary">menC</name>
    <name evidence="9" type="ORF">B9M88_06655</name>
    <name evidence="8" type="ORF">GLV84_12090</name>
</gene>
<dbReference type="PANTHER" id="PTHR48073">
    <property type="entry name" value="O-SUCCINYLBENZOATE SYNTHASE-RELATED"/>
    <property type="match status" value="1"/>
</dbReference>
<dbReference type="InterPro" id="IPR029065">
    <property type="entry name" value="Enolase_C-like"/>
</dbReference>
<keyword evidence="4 8" id="KW-0456">Lyase</keyword>
<dbReference type="EMBL" id="WMFL01000085">
    <property type="protein sequence ID" value="NJI03571.1"/>
    <property type="molecule type" value="Genomic_DNA"/>
</dbReference>
<evidence type="ECO:0000313" key="11">
    <source>
        <dbReference type="Proteomes" id="UP000646308"/>
    </source>
</evidence>
<dbReference type="RefSeq" id="WP_060551304.1">
    <property type="nucleotide sequence ID" value="NZ_CP009623.1"/>
</dbReference>
<dbReference type="InterPro" id="IPR010197">
    <property type="entry name" value="OSBS/NAAAR"/>
</dbReference>
<dbReference type="EC" id="4.2.1.113" evidence="5 6"/>
<dbReference type="Proteomes" id="UP000646308">
    <property type="component" value="Unassembled WGS sequence"/>
</dbReference>
<keyword evidence="2" id="KW-0479">Metal-binding</keyword>
<dbReference type="Proteomes" id="UP000195208">
    <property type="component" value="Unassembled WGS sequence"/>
</dbReference>
<organism evidence="8 11">
    <name type="scientific">Staphylococcus agnetis</name>
    <dbReference type="NCBI Taxonomy" id="985762"/>
    <lineage>
        <taxon>Bacteria</taxon>
        <taxon>Bacillati</taxon>
        <taxon>Bacillota</taxon>
        <taxon>Bacilli</taxon>
        <taxon>Bacillales</taxon>
        <taxon>Staphylococcaceae</taxon>
        <taxon>Staphylococcus</taxon>
    </lineage>
</organism>
<dbReference type="EMBL" id="NEFX01000012">
    <property type="protein sequence ID" value="OTW31135.1"/>
    <property type="molecule type" value="Genomic_DNA"/>
</dbReference>
<protein>
    <recommendedName>
        <fullName evidence="5 6">o-succinylbenzoate synthase</fullName>
        <ecNumber evidence="5 6">4.2.1.113</ecNumber>
    </recommendedName>
</protein>
<evidence type="ECO:0000313" key="10">
    <source>
        <dbReference type="Proteomes" id="UP000195208"/>
    </source>
</evidence>
<dbReference type="NCBIfam" id="TIGR01928">
    <property type="entry name" value="menC_lowGC_arch"/>
    <property type="match status" value="1"/>
</dbReference>
<keyword evidence="3" id="KW-0460">Magnesium</keyword>
<dbReference type="PANTHER" id="PTHR48073:SF5">
    <property type="entry name" value="O-SUCCINYLBENZOATE SYNTHASE"/>
    <property type="match status" value="1"/>
</dbReference>
<evidence type="ECO:0000256" key="5">
    <source>
        <dbReference type="ARBA" id="ARBA00029491"/>
    </source>
</evidence>
<dbReference type="SUPFAM" id="SSF54826">
    <property type="entry name" value="Enolase N-terminal domain-like"/>
    <property type="match status" value="1"/>
</dbReference>
<dbReference type="Gene3D" id="3.30.390.10">
    <property type="entry name" value="Enolase-like, N-terminal domain"/>
    <property type="match status" value="1"/>
</dbReference>
<dbReference type="Gene3D" id="3.20.20.120">
    <property type="entry name" value="Enolase-like C-terminal domain"/>
    <property type="match status" value="1"/>
</dbReference>
<evidence type="ECO:0000259" key="7">
    <source>
        <dbReference type="Pfam" id="PF13378"/>
    </source>
</evidence>
<dbReference type="InterPro" id="IPR036849">
    <property type="entry name" value="Enolase-like_C_sf"/>
</dbReference>
<evidence type="ECO:0000313" key="9">
    <source>
        <dbReference type="EMBL" id="OTW31135.1"/>
    </source>
</evidence>
<evidence type="ECO:0000256" key="6">
    <source>
        <dbReference type="NCBIfam" id="TIGR01928"/>
    </source>
</evidence>
<reference evidence="8" key="2">
    <citation type="submission" date="2019-11" db="EMBL/GenBank/DDBJ databases">
        <title>Whole genome comparisons of Staphylococcus agnetis isolates from cattle and chickens.</title>
        <authorList>
            <person name="Rhoads D."/>
            <person name="Shwani A."/>
            <person name="Adkins P."/>
            <person name="Calcutt M."/>
            <person name="Middleton J."/>
        </authorList>
    </citation>
    <scope>NUCLEOTIDE SEQUENCE</scope>
    <source>
        <strain evidence="8">1387</strain>
    </source>
</reference>
<dbReference type="GO" id="GO:0009234">
    <property type="term" value="P:menaquinone biosynthetic process"/>
    <property type="evidence" value="ECO:0007669"/>
    <property type="project" value="UniProtKB-UniRule"/>
</dbReference>
<evidence type="ECO:0000313" key="8">
    <source>
        <dbReference type="EMBL" id="NJI03571.1"/>
    </source>
</evidence>
<dbReference type="AlphaFoldDB" id="A0A242VFK3"/>
<comment type="cofactor">
    <cofactor evidence="1">
        <name>a divalent metal cation</name>
        <dbReference type="ChEBI" id="CHEBI:60240"/>
    </cofactor>
</comment>
<dbReference type="KEGG" id="sagq:EP23_04705"/>
<name>A0A242VFK3_9STAP</name>
<evidence type="ECO:0000256" key="2">
    <source>
        <dbReference type="ARBA" id="ARBA00022723"/>
    </source>
</evidence>
<dbReference type="Pfam" id="PF13378">
    <property type="entry name" value="MR_MLE_C"/>
    <property type="match status" value="1"/>
</dbReference>
<reference evidence="9 10" key="1">
    <citation type="submission" date="2017-04" db="EMBL/GenBank/DDBJ databases">
        <title>Staphylococcus agnetis, a potential pathogen in the broiler production.</title>
        <authorList>
            <person name="Poulsen L."/>
        </authorList>
    </citation>
    <scope>NUCLEOTIDE SEQUENCE [LARGE SCALE GENOMIC DNA]</scope>
    <source>
        <strain evidence="9 10">723_310714_2_2_spleen</strain>
    </source>
</reference>
<comment type="caution">
    <text evidence="8">The sequence shown here is derived from an EMBL/GenBank/DDBJ whole genome shotgun (WGS) entry which is preliminary data.</text>
</comment>
<evidence type="ECO:0000256" key="1">
    <source>
        <dbReference type="ARBA" id="ARBA00001968"/>
    </source>
</evidence>
<feature type="domain" description="Enolase C-terminal" evidence="7">
    <location>
        <begin position="140"/>
        <end position="315"/>
    </location>
</feature>
<dbReference type="SUPFAM" id="SSF51604">
    <property type="entry name" value="Enolase C-terminal domain-like"/>
    <property type="match status" value="1"/>
</dbReference>
<keyword evidence="10" id="KW-1185">Reference proteome</keyword>
<evidence type="ECO:0000256" key="4">
    <source>
        <dbReference type="ARBA" id="ARBA00023239"/>
    </source>
</evidence>
<accession>A0A242VFK3</accession>